<dbReference type="PANTHER" id="PTHR10663:SF338">
    <property type="entry name" value="PH AND SEC7 DOMAIN-CONTAINING PROTEIN 4"/>
    <property type="match status" value="1"/>
</dbReference>
<evidence type="ECO:0000313" key="2">
    <source>
        <dbReference type="Ensembl" id="ENSMALP00000031899.1"/>
    </source>
</evidence>
<accession>A0A3Q3KCI5</accession>
<evidence type="ECO:0000259" key="1">
    <source>
        <dbReference type="Pfam" id="PF01369"/>
    </source>
</evidence>
<dbReference type="AlphaFoldDB" id="A0A3Q3KCI5"/>
<name>A0A3Q3KCI5_MONAL</name>
<dbReference type="InterPro" id="IPR000904">
    <property type="entry name" value="Sec7_dom"/>
</dbReference>
<organism evidence="2 3">
    <name type="scientific">Monopterus albus</name>
    <name type="common">Swamp eel</name>
    <dbReference type="NCBI Taxonomy" id="43700"/>
    <lineage>
        <taxon>Eukaryota</taxon>
        <taxon>Metazoa</taxon>
        <taxon>Chordata</taxon>
        <taxon>Craniata</taxon>
        <taxon>Vertebrata</taxon>
        <taxon>Euteleostomi</taxon>
        <taxon>Actinopterygii</taxon>
        <taxon>Neopterygii</taxon>
        <taxon>Teleostei</taxon>
        <taxon>Neoteleostei</taxon>
        <taxon>Acanthomorphata</taxon>
        <taxon>Anabantaria</taxon>
        <taxon>Synbranchiformes</taxon>
        <taxon>Synbranchidae</taxon>
        <taxon>Monopterus</taxon>
    </lineage>
</organism>
<dbReference type="Ensembl" id="ENSMALT00000032451.1">
    <property type="protein sequence ID" value="ENSMALP00000031899.1"/>
    <property type="gene ID" value="ENSMALG00000022000.1"/>
</dbReference>
<dbReference type="Proteomes" id="UP000261600">
    <property type="component" value="Unplaced"/>
</dbReference>
<dbReference type="SUPFAM" id="SSF48425">
    <property type="entry name" value="Sec7 domain"/>
    <property type="match status" value="1"/>
</dbReference>
<protein>
    <recommendedName>
        <fullName evidence="1">SEC7 domain-containing protein</fullName>
    </recommendedName>
</protein>
<feature type="domain" description="SEC7" evidence="1">
    <location>
        <begin position="25"/>
        <end position="95"/>
    </location>
</feature>
<keyword evidence="3" id="KW-1185">Reference proteome</keyword>
<dbReference type="GO" id="GO:0005085">
    <property type="term" value="F:guanyl-nucleotide exchange factor activity"/>
    <property type="evidence" value="ECO:0007669"/>
    <property type="project" value="InterPro"/>
</dbReference>
<dbReference type="PANTHER" id="PTHR10663">
    <property type="entry name" value="GUANYL-NUCLEOTIDE EXCHANGE FACTOR"/>
    <property type="match status" value="1"/>
</dbReference>
<dbReference type="Pfam" id="PF01369">
    <property type="entry name" value="Sec7"/>
    <property type="match status" value="1"/>
</dbReference>
<proteinExistence type="predicted"/>
<dbReference type="GO" id="GO:0032012">
    <property type="term" value="P:regulation of ARF protein signal transduction"/>
    <property type="evidence" value="ECO:0007669"/>
    <property type="project" value="InterPro"/>
</dbReference>
<dbReference type="InterPro" id="IPR035999">
    <property type="entry name" value="Sec7_dom_sf"/>
</dbReference>
<reference evidence="2" key="1">
    <citation type="submission" date="2025-08" db="UniProtKB">
        <authorList>
            <consortium name="Ensembl"/>
        </authorList>
    </citation>
    <scope>IDENTIFICATION</scope>
</reference>
<sequence length="109" mass="12736">MPCCNFQPCDAAAQEWMTHEKEDSTHQLLKSNNREVERQMARCLAERLYKLDGIQRLDVVKHLDKDNDFSRTVGEEYLKFFDFTGQSLDHALRPSHSSLGFFFCPQCFS</sequence>
<reference evidence="2" key="2">
    <citation type="submission" date="2025-09" db="UniProtKB">
        <authorList>
            <consortium name="Ensembl"/>
        </authorList>
    </citation>
    <scope>IDENTIFICATION</scope>
</reference>
<evidence type="ECO:0000313" key="3">
    <source>
        <dbReference type="Proteomes" id="UP000261600"/>
    </source>
</evidence>